<protein>
    <recommendedName>
        <fullName evidence="4">Transmembrane protein</fullName>
    </recommendedName>
</protein>
<evidence type="ECO:0000313" key="3">
    <source>
        <dbReference type="Proteomes" id="UP001470230"/>
    </source>
</evidence>
<dbReference type="EMBL" id="JAPFFF010000007">
    <property type="protein sequence ID" value="KAK8886573.1"/>
    <property type="molecule type" value="Genomic_DNA"/>
</dbReference>
<sequence length="121" mass="13741">MQQIFSESKVFTRSSLFTNSNIFSLSQSLIPEKDIIINIKTEEKKKMSTGLKAGIGVGAATAVIAAIALSAFFLMRNRRKLREIFEDETIDIIHDENNSIVTENHLNEIMDNDDPFQEEFE</sequence>
<comment type="caution">
    <text evidence="2">The sequence shown here is derived from an EMBL/GenBank/DDBJ whole genome shotgun (WGS) entry which is preliminary data.</text>
</comment>
<feature type="transmembrane region" description="Helical" evidence="1">
    <location>
        <begin position="53"/>
        <end position="75"/>
    </location>
</feature>
<name>A0ABR2K6T7_9EUKA</name>
<keyword evidence="1" id="KW-0472">Membrane</keyword>
<evidence type="ECO:0008006" key="4">
    <source>
        <dbReference type="Google" id="ProtNLM"/>
    </source>
</evidence>
<dbReference type="Proteomes" id="UP001470230">
    <property type="component" value="Unassembled WGS sequence"/>
</dbReference>
<keyword evidence="1" id="KW-0812">Transmembrane</keyword>
<gene>
    <name evidence="2" type="ORF">M9Y10_042037</name>
</gene>
<evidence type="ECO:0000313" key="2">
    <source>
        <dbReference type="EMBL" id="KAK8886573.1"/>
    </source>
</evidence>
<accession>A0ABR2K6T7</accession>
<evidence type="ECO:0000256" key="1">
    <source>
        <dbReference type="SAM" id="Phobius"/>
    </source>
</evidence>
<organism evidence="2 3">
    <name type="scientific">Tritrichomonas musculus</name>
    <dbReference type="NCBI Taxonomy" id="1915356"/>
    <lineage>
        <taxon>Eukaryota</taxon>
        <taxon>Metamonada</taxon>
        <taxon>Parabasalia</taxon>
        <taxon>Tritrichomonadida</taxon>
        <taxon>Tritrichomonadidae</taxon>
        <taxon>Tritrichomonas</taxon>
    </lineage>
</organism>
<keyword evidence="1" id="KW-1133">Transmembrane helix</keyword>
<proteinExistence type="predicted"/>
<keyword evidence="3" id="KW-1185">Reference proteome</keyword>
<reference evidence="2 3" key="1">
    <citation type="submission" date="2024-04" db="EMBL/GenBank/DDBJ databases">
        <title>Tritrichomonas musculus Genome.</title>
        <authorList>
            <person name="Alves-Ferreira E."/>
            <person name="Grigg M."/>
            <person name="Lorenzi H."/>
            <person name="Galac M."/>
        </authorList>
    </citation>
    <scope>NUCLEOTIDE SEQUENCE [LARGE SCALE GENOMIC DNA]</scope>
    <source>
        <strain evidence="2 3">EAF2021</strain>
    </source>
</reference>